<evidence type="ECO:0000256" key="7">
    <source>
        <dbReference type="SAM" id="Phobius"/>
    </source>
</evidence>
<dbReference type="EC" id="2.4.1.12" evidence="8"/>
<feature type="transmembrane region" description="Helical" evidence="7">
    <location>
        <begin position="407"/>
        <end position="429"/>
    </location>
</feature>
<comment type="subcellular location">
    <subcellularLocation>
        <location evidence="1">Membrane</location>
        <topology evidence="1">Multi-pass membrane protein</topology>
    </subcellularLocation>
</comment>
<feature type="transmembrane region" description="Helical" evidence="7">
    <location>
        <begin position="7"/>
        <end position="31"/>
    </location>
</feature>
<feature type="transmembrane region" description="Helical" evidence="7">
    <location>
        <begin position="375"/>
        <end position="395"/>
    </location>
</feature>
<dbReference type="GO" id="GO:0016760">
    <property type="term" value="F:cellulose synthase (UDP-forming) activity"/>
    <property type="evidence" value="ECO:0007669"/>
    <property type="project" value="UniProtKB-EC"/>
</dbReference>
<dbReference type="PANTHER" id="PTHR43867:SF2">
    <property type="entry name" value="CELLULOSE SYNTHASE CATALYTIC SUBUNIT A [UDP-FORMING]"/>
    <property type="match status" value="1"/>
</dbReference>
<proteinExistence type="predicted"/>
<dbReference type="Pfam" id="PF13641">
    <property type="entry name" value="Glyco_tranf_2_3"/>
    <property type="match status" value="1"/>
</dbReference>
<feature type="transmembrane region" description="Helical" evidence="7">
    <location>
        <begin position="343"/>
        <end position="363"/>
    </location>
</feature>
<evidence type="ECO:0000313" key="8">
    <source>
        <dbReference type="EMBL" id="ABB27613.1"/>
    </source>
</evidence>
<dbReference type="OrthoDB" id="6307329at2"/>
<keyword evidence="4 7" id="KW-0812">Transmembrane</keyword>
<feature type="transmembrane region" description="Helical" evidence="7">
    <location>
        <begin position="480"/>
        <end position="500"/>
    </location>
</feature>
<accession>Q3ATR2</accession>
<dbReference type="InterPro" id="IPR003919">
    <property type="entry name" value="Cell_synth_A"/>
</dbReference>
<feature type="transmembrane region" description="Helical" evidence="7">
    <location>
        <begin position="449"/>
        <end position="473"/>
    </location>
</feature>
<feature type="transmembrane region" description="Helical" evidence="7">
    <location>
        <begin position="43"/>
        <end position="64"/>
    </location>
</feature>
<evidence type="ECO:0000256" key="6">
    <source>
        <dbReference type="ARBA" id="ARBA00023136"/>
    </source>
</evidence>
<dbReference type="GO" id="GO:0035438">
    <property type="term" value="F:cyclic-di-GMP binding"/>
    <property type="evidence" value="ECO:0007669"/>
    <property type="project" value="InterPro"/>
</dbReference>
<dbReference type="GO" id="GO:0006011">
    <property type="term" value="P:UDP-alpha-D-glucose metabolic process"/>
    <property type="evidence" value="ECO:0007669"/>
    <property type="project" value="InterPro"/>
</dbReference>
<dbReference type="GO" id="GO:0005886">
    <property type="term" value="C:plasma membrane"/>
    <property type="evidence" value="ECO:0007669"/>
    <property type="project" value="TreeGrafter"/>
</dbReference>
<dbReference type="InterPro" id="IPR029044">
    <property type="entry name" value="Nucleotide-diphossugar_trans"/>
</dbReference>
<reference evidence="8" key="1">
    <citation type="submission" date="2005-08" db="EMBL/GenBank/DDBJ databases">
        <title>Complete sequence of Chlorobium chlorochromatii CaD3.</title>
        <authorList>
            <person name="Copeland A."/>
            <person name="Lucas S."/>
            <person name="Lapidus A."/>
            <person name="Barry K."/>
            <person name="Detter J.C."/>
            <person name="Glavina T."/>
            <person name="Hammon N."/>
            <person name="Israni S."/>
            <person name="Pitluck S."/>
            <person name="Bryant D."/>
            <person name="Schmutz J."/>
            <person name="Larimer F."/>
            <person name="Land M."/>
            <person name="Kyrpides N."/>
            <person name="Ivanova N."/>
            <person name="Richardson P."/>
        </authorList>
    </citation>
    <scope>NUCLEOTIDE SEQUENCE [LARGE SCALE GENOMIC DNA]</scope>
    <source>
        <strain evidence="8">CaD3</strain>
    </source>
</reference>
<evidence type="ECO:0000256" key="4">
    <source>
        <dbReference type="ARBA" id="ARBA00022692"/>
    </source>
</evidence>
<evidence type="ECO:0000256" key="1">
    <source>
        <dbReference type="ARBA" id="ARBA00004141"/>
    </source>
</evidence>
<dbReference type="HOGENOM" id="CLU_011907_4_2_10"/>
<keyword evidence="6 7" id="KW-0472">Membrane</keyword>
<organism evidence="8">
    <name type="scientific">Chlorobium chlorochromatii (strain CaD3)</name>
    <dbReference type="NCBI Taxonomy" id="340177"/>
    <lineage>
        <taxon>Bacteria</taxon>
        <taxon>Pseudomonadati</taxon>
        <taxon>Chlorobiota</taxon>
        <taxon>Chlorobiia</taxon>
        <taxon>Chlorobiales</taxon>
        <taxon>Chlorobiaceae</taxon>
        <taxon>Chlorobium/Pelodictyon group</taxon>
        <taxon>Chlorobium</taxon>
    </lineage>
</organism>
<evidence type="ECO:0000256" key="3">
    <source>
        <dbReference type="ARBA" id="ARBA00022679"/>
    </source>
</evidence>
<evidence type="ECO:0000256" key="2">
    <source>
        <dbReference type="ARBA" id="ARBA00022676"/>
    </source>
</evidence>
<dbReference type="STRING" id="340177.Cag_0340"/>
<dbReference type="AlphaFoldDB" id="Q3ATR2"/>
<gene>
    <name evidence="8" type="ordered locus">Cag_0340</name>
</gene>
<evidence type="ECO:0000256" key="5">
    <source>
        <dbReference type="ARBA" id="ARBA00022989"/>
    </source>
</evidence>
<dbReference type="PRINTS" id="PR01439">
    <property type="entry name" value="CELLSNTHASEA"/>
</dbReference>
<dbReference type="eggNOG" id="COG1215">
    <property type="taxonomic scope" value="Bacteria"/>
</dbReference>
<dbReference type="Gene3D" id="3.90.550.10">
    <property type="entry name" value="Spore Coat Polysaccharide Biosynthesis Protein SpsA, Chain A"/>
    <property type="match status" value="1"/>
</dbReference>
<dbReference type="PANTHER" id="PTHR43867">
    <property type="entry name" value="CELLULOSE SYNTHASE CATALYTIC SUBUNIT A [UDP-FORMING]"/>
    <property type="match status" value="1"/>
</dbReference>
<dbReference type="CAZy" id="GT2">
    <property type="family name" value="Glycosyltransferase Family 2"/>
</dbReference>
<sequence length="503" mass="57987">MQNKKASWILFVEVGLLIVLLFTYLAIRIYYTINAPFSTIEFILGFFFLCSEVFILYHSFFFFIDILREALYDAEPKRKEPGKDASVAILVPARHEPREVVENTLLTCINIAYENKTVYLLDDSSIEKFKQEAREVSKKLGAKIFTRVGNRGAKAGIVNDILKTLKEKYVVIFDADQNPMPNFLRTLVPLMEGDDKLAFIQTPQFYSNGDASPVAMTSHNQQAIFYEYICLGKSLNHAMFCCGTNVIFRREALQDVGYFDEDTVTEDIATSLRLHAKGWKSMFLYKAYTFGMAPEDLASYFKQQNRWALGTSQLLRKFIHLFFTNIKALKPVQWIEYSISTTYYFIGWAYFFLMAGPVMYIFFNIKSYNIDPLSYVFTFIPFLVLSNIVFFQGMARKSYTRLNMLKVQMLTALSMPVYLSATVIGVLNLDKKGFQVTPKGGATNVPLKALWPQLLLFSIVIVTLLWGTIRIVFFEFDYMLVINVIWTTLQAFMLSGLFYFNKK</sequence>
<keyword evidence="2 8" id="KW-0328">Glycosyltransferase</keyword>
<dbReference type="InterPro" id="IPR050321">
    <property type="entry name" value="Glycosyltr_2/OpgH_subfam"/>
</dbReference>
<keyword evidence="3 8" id="KW-0808">Transferase</keyword>
<name>Q3ATR2_CHLCH</name>
<dbReference type="EMBL" id="CP000108">
    <property type="protein sequence ID" value="ABB27613.1"/>
    <property type="molecule type" value="Genomic_DNA"/>
</dbReference>
<keyword evidence="5 7" id="KW-1133">Transmembrane helix</keyword>
<dbReference type="SUPFAM" id="SSF53448">
    <property type="entry name" value="Nucleotide-diphospho-sugar transferases"/>
    <property type="match status" value="1"/>
</dbReference>
<dbReference type="KEGG" id="cch:Cag_0340"/>
<protein>
    <submittedName>
        <fullName evidence="8">Glycosyltransferases probably involved in cell wall biogenesis-like protein</fullName>
        <ecNumber evidence="8">2.4.1.12</ecNumber>
    </submittedName>
</protein>
<dbReference type="CDD" id="cd06421">
    <property type="entry name" value="CESA_CelA_like"/>
    <property type="match status" value="1"/>
</dbReference>